<keyword evidence="3" id="KW-1185">Reference proteome</keyword>
<feature type="compositionally biased region" description="Low complexity" evidence="1">
    <location>
        <begin position="1"/>
        <end position="12"/>
    </location>
</feature>
<feature type="region of interest" description="Disordered" evidence="1">
    <location>
        <begin position="89"/>
        <end position="126"/>
    </location>
</feature>
<evidence type="ECO:0000256" key="1">
    <source>
        <dbReference type="SAM" id="MobiDB-lite"/>
    </source>
</evidence>
<proteinExistence type="predicted"/>
<dbReference type="EMBL" id="BTSX01000004">
    <property type="protein sequence ID" value="GMS93649.1"/>
    <property type="molecule type" value="Genomic_DNA"/>
</dbReference>
<feature type="non-terminal residue" evidence="2">
    <location>
        <position position="1"/>
    </location>
</feature>
<sequence>SSLFSSFSLSSPLPSPVPIARTESPTVPTSTHARRRAAPARTTKNTWSAARGTMLCPAPLATTASVTTGVASWMSPAPIREAGVILTSMAPSPLPSRSTPRPADARRLLPPRRTASEEDRNSSPTVTLAHRGLITFSMFYPSFPRFNE</sequence>
<name>A0AAV5TH69_9BILA</name>
<gene>
    <name evidence="2" type="ORF">PENTCL1PPCAC_15824</name>
</gene>
<evidence type="ECO:0000313" key="2">
    <source>
        <dbReference type="EMBL" id="GMS93649.1"/>
    </source>
</evidence>
<dbReference type="Proteomes" id="UP001432027">
    <property type="component" value="Unassembled WGS sequence"/>
</dbReference>
<accession>A0AAV5TH69</accession>
<evidence type="ECO:0000313" key="3">
    <source>
        <dbReference type="Proteomes" id="UP001432027"/>
    </source>
</evidence>
<dbReference type="AlphaFoldDB" id="A0AAV5TH69"/>
<protein>
    <submittedName>
        <fullName evidence="2">Uncharacterized protein</fullName>
    </submittedName>
</protein>
<comment type="caution">
    <text evidence="2">The sequence shown here is derived from an EMBL/GenBank/DDBJ whole genome shotgun (WGS) entry which is preliminary data.</text>
</comment>
<reference evidence="2" key="1">
    <citation type="submission" date="2023-10" db="EMBL/GenBank/DDBJ databases">
        <title>Genome assembly of Pristionchus species.</title>
        <authorList>
            <person name="Yoshida K."/>
            <person name="Sommer R.J."/>
        </authorList>
    </citation>
    <scope>NUCLEOTIDE SEQUENCE</scope>
    <source>
        <strain evidence="2">RS0144</strain>
    </source>
</reference>
<feature type="region of interest" description="Disordered" evidence="1">
    <location>
        <begin position="1"/>
        <end position="50"/>
    </location>
</feature>
<organism evidence="2 3">
    <name type="scientific">Pristionchus entomophagus</name>
    <dbReference type="NCBI Taxonomy" id="358040"/>
    <lineage>
        <taxon>Eukaryota</taxon>
        <taxon>Metazoa</taxon>
        <taxon>Ecdysozoa</taxon>
        <taxon>Nematoda</taxon>
        <taxon>Chromadorea</taxon>
        <taxon>Rhabditida</taxon>
        <taxon>Rhabditina</taxon>
        <taxon>Diplogasteromorpha</taxon>
        <taxon>Diplogasteroidea</taxon>
        <taxon>Neodiplogasteridae</taxon>
        <taxon>Pristionchus</taxon>
    </lineage>
</organism>